<dbReference type="Proteomes" id="UP000228948">
    <property type="component" value="Chromosome"/>
</dbReference>
<dbReference type="RefSeq" id="WP_100319131.1">
    <property type="nucleotide sequence ID" value="NZ_CP024899.1"/>
</dbReference>
<name>A0A2K8K8R5_9RHOB</name>
<reference evidence="3 4" key="1">
    <citation type="submission" date="2017-11" db="EMBL/GenBank/DDBJ databases">
        <title>Revised Sequence and Annotation of the Rhodobaca barguzinensis strain alga05 Genome.</title>
        <authorList>
            <person name="Kopejtka K."/>
            <person name="Tomasch J.M."/>
            <person name="Bunk B."/>
            <person name="Koblizek M."/>
        </authorList>
    </citation>
    <scope>NUCLEOTIDE SEQUENCE [LARGE SCALE GENOMIC DNA]</scope>
    <source>
        <strain evidence="4">alga05</strain>
    </source>
</reference>
<evidence type="ECO:0000313" key="4">
    <source>
        <dbReference type="Proteomes" id="UP000228948"/>
    </source>
</evidence>
<dbReference type="InterPro" id="IPR025161">
    <property type="entry name" value="IS402-like_dom"/>
</dbReference>
<dbReference type="GO" id="GO:0004803">
    <property type="term" value="F:transposase activity"/>
    <property type="evidence" value="ECO:0007669"/>
    <property type="project" value="InterPro"/>
</dbReference>
<dbReference type="NCBIfam" id="NF033580">
    <property type="entry name" value="transpos_IS5_3"/>
    <property type="match status" value="1"/>
</dbReference>
<feature type="domain" description="Insertion element IS402-like" evidence="2">
    <location>
        <begin position="7"/>
        <end position="77"/>
    </location>
</feature>
<dbReference type="Pfam" id="PF13340">
    <property type="entry name" value="DUF4096"/>
    <property type="match status" value="1"/>
</dbReference>
<dbReference type="SUPFAM" id="SSF53098">
    <property type="entry name" value="Ribonuclease H-like"/>
    <property type="match status" value="1"/>
</dbReference>
<feature type="domain" description="Transposase IS4-like" evidence="1">
    <location>
        <begin position="88"/>
        <end position="246"/>
    </location>
</feature>
<dbReference type="OrthoDB" id="32553at2"/>
<dbReference type="AlphaFoldDB" id="A0A2K8K8R5"/>
<dbReference type="GO" id="GO:0006313">
    <property type="term" value="P:DNA transposition"/>
    <property type="evidence" value="ECO:0007669"/>
    <property type="project" value="InterPro"/>
</dbReference>
<sequence>MSNLFWLTDAQMERLKPFFPKSHGKPRVDDRRVLSGIIFINRNGLRWCDAPKEYGPHKTLYNRWKRWSDMGVFARIMAGLAAEGTETKTIMIDATYLKAHRTASSLRGKKGGRGRLIGRTKGGMNTKLHAVTDAIGRPITFFLSAGQVSDYTGAAALLRSLPEADWLIADRGYDADWFRDALKDKEIKPCIPGRKARKTTVKYDKRRYKRRNRIEIMFGRLKDWRRIATRYDRCPKVFLSAVALAATVLFWL</sequence>
<dbReference type="STRING" id="441209.GCA_001870665_01448"/>
<dbReference type="InterPro" id="IPR012337">
    <property type="entry name" value="RNaseH-like_sf"/>
</dbReference>
<keyword evidence="4" id="KW-1185">Reference proteome</keyword>
<dbReference type="KEGG" id="rbg:BG454_08360"/>
<evidence type="ECO:0000259" key="1">
    <source>
        <dbReference type="Pfam" id="PF01609"/>
    </source>
</evidence>
<proteinExistence type="predicted"/>
<dbReference type="EMBL" id="CP024899">
    <property type="protein sequence ID" value="ATX65841.1"/>
    <property type="molecule type" value="Genomic_DNA"/>
</dbReference>
<gene>
    <name evidence="3" type="ORF">BG454_08360</name>
</gene>
<dbReference type="PANTHER" id="PTHR30007:SF1">
    <property type="entry name" value="BLR1914 PROTEIN"/>
    <property type="match status" value="1"/>
</dbReference>
<dbReference type="PANTHER" id="PTHR30007">
    <property type="entry name" value="PHP DOMAIN PROTEIN"/>
    <property type="match status" value="1"/>
</dbReference>
<protein>
    <submittedName>
        <fullName evidence="3">IS5/IS1182 family transposase</fullName>
    </submittedName>
</protein>
<evidence type="ECO:0000259" key="2">
    <source>
        <dbReference type="Pfam" id="PF13340"/>
    </source>
</evidence>
<accession>A0A2K8K8R5</accession>
<dbReference type="GO" id="GO:0003677">
    <property type="term" value="F:DNA binding"/>
    <property type="evidence" value="ECO:0007669"/>
    <property type="project" value="InterPro"/>
</dbReference>
<evidence type="ECO:0000313" key="3">
    <source>
        <dbReference type="EMBL" id="ATX65841.1"/>
    </source>
</evidence>
<organism evidence="3 4">
    <name type="scientific">Roseinatronobacter bogoriensis subsp. barguzinensis</name>
    <dbReference type="NCBI Taxonomy" id="441209"/>
    <lineage>
        <taxon>Bacteria</taxon>
        <taxon>Pseudomonadati</taxon>
        <taxon>Pseudomonadota</taxon>
        <taxon>Alphaproteobacteria</taxon>
        <taxon>Rhodobacterales</taxon>
        <taxon>Paracoccaceae</taxon>
        <taxon>Roseinatronobacter</taxon>
    </lineage>
</organism>
<dbReference type="InterPro" id="IPR002559">
    <property type="entry name" value="Transposase_11"/>
</dbReference>
<dbReference type="Pfam" id="PF01609">
    <property type="entry name" value="DDE_Tnp_1"/>
    <property type="match status" value="1"/>
</dbReference>